<sequence length="159" mass="18869">MSPYRLVFGKSCHLPVELKHKAYWAVKSFNMSLDDAGMYRKLQLQELEEIRRDSYENSALYKEKTKVWHDNMILRKDFTVGQKVLLFNSRLRLFPGKLKSRWIGPFEITNVFPHGAVDIRSLATNKIMKVNGQRLKPYYEGFRVETMESMDLHYPIYED</sequence>
<evidence type="ECO:0000313" key="2">
    <source>
        <dbReference type="Proteomes" id="UP001443914"/>
    </source>
</evidence>
<name>A0AAW1MX92_SAPOF</name>
<organism evidence="1 2">
    <name type="scientific">Saponaria officinalis</name>
    <name type="common">Common soapwort</name>
    <name type="synonym">Lychnis saponaria</name>
    <dbReference type="NCBI Taxonomy" id="3572"/>
    <lineage>
        <taxon>Eukaryota</taxon>
        <taxon>Viridiplantae</taxon>
        <taxon>Streptophyta</taxon>
        <taxon>Embryophyta</taxon>
        <taxon>Tracheophyta</taxon>
        <taxon>Spermatophyta</taxon>
        <taxon>Magnoliopsida</taxon>
        <taxon>eudicotyledons</taxon>
        <taxon>Gunneridae</taxon>
        <taxon>Pentapetalae</taxon>
        <taxon>Caryophyllales</taxon>
        <taxon>Caryophyllaceae</taxon>
        <taxon>Caryophylleae</taxon>
        <taxon>Saponaria</taxon>
    </lineage>
</organism>
<proteinExistence type="predicted"/>
<evidence type="ECO:0000313" key="1">
    <source>
        <dbReference type="EMBL" id="KAK9751001.1"/>
    </source>
</evidence>
<protein>
    <recommendedName>
        <fullName evidence="3">Reverse transcriptase domain-containing protein</fullName>
    </recommendedName>
</protein>
<dbReference type="AlphaFoldDB" id="A0AAW1MX92"/>
<dbReference type="Proteomes" id="UP001443914">
    <property type="component" value="Unassembled WGS sequence"/>
</dbReference>
<keyword evidence="2" id="KW-1185">Reference proteome</keyword>
<gene>
    <name evidence="1" type="ORF">RND81_02G235000</name>
</gene>
<accession>A0AAW1MX92</accession>
<dbReference type="EMBL" id="JBDFQZ010000002">
    <property type="protein sequence ID" value="KAK9751001.1"/>
    <property type="molecule type" value="Genomic_DNA"/>
</dbReference>
<comment type="caution">
    <text evidence="1">The sequence shown here is derived from an EMBL/GenBank/DDBJ whole genome shotgun (WGS) entry which is preliminary data.</text>
</comment>
<evidence type="ECO:0008006" key="3">
    <source>
        <dbReference type="Google" id="ProtNLM"/>
    </source>
</evidence>
<reference evidence="1" key="1">
    <citation type="submission" date="2024-03" db="EMBL/GenBank/DDBJ databases">
        <title>WGS assembly of Saponaria officinalis var. Norfolk2.</title>
        <authorList>
            <person name="Jenkins J."/>
            <person name="Shu S."/>
            <person name="Grimwood J."/>
            <person name="Barry K."/>
            <person name="Goodstein D."/>
            <person name="Schmutz J."/>
            <person name="Leebens-Mack J."/>
            <person name="Osbourn A."/>
        </authorList>
    </citation>
    <scope>NUCLEOTIDE SEQUENCE [LARGE SCALE GENOMIC DNA]</scope>
    <source>
        <strain evidence="1">JIC</strain>
    </source>
</reference>